<dbReference type="EMBL" id="JBEPME010000005">
    <property type="protein sequence ID" value="MET3658479.1"/>
    <property type="molecule type" value="Genomic_DNA"/>
</dbReference>
<keyword evidence="2" id="KW-1185">Reference proteome</keyword>
<evidence type="ECO:0000313" key="2">
    <source>
        <dbReference type="Proteomes" id="UP001549104"/>
    </source>
</evidence>
<accession>A0ABV2KBL9</accession>
<evidence type="ECO:0008006" key="3">
    <source>
        <dbReference type="Google" id="ProtNLM"/>
    </source>
</evidence>
<reference evidence="1 2" key="1">
    <citation type="submission" date="2024-06" db="EMBL/GenBank/DDBJ databases">
        <title>Sorghum-associated microbial communities from plants grown in Nebraska, USA.</title>
        <authorList>
            <person name="Schachtman D."/>
        </authorList>
    </citation>
    <scope>NUCLEOTIDE SEQUENCE [LARGE SCALE GENOMIC DNA]</scope>
    <source>
        <strain evidence="1 2">1288</strain>
    </source>
</reference>
<dbReference type="RefSeq" id="WP_354314119.1">
    <property type="nucleotide sequence ID" value="NZ_JBEPME010000005.1"/>
</dbReference>
<dbReference type="Proteomes" id="UP001549104">
    <property type="component" value="Unassembled WGS sequence"/>
</dbReference>
<protein>
    <recommendedName>
        <fullName evidence="3">PD(D/E)XK endonuclease domain-containing protein</fullName>
    </recommendedName>
</protein>
<proteinExistence type="predicted"/>
<evidence type="ECO:0000313" key="1">
    <source>
        <dbReference type="EMBL" id="MET3658479.1"/>
    </source>
</evidence>
<dbReference type="InterPro" id="IPR011856">
    <property type="entry name" value="tRNA_endonuc-like_dom_sf"/>
</dbReference>
<gene>
    <name evidence="1" type="ORF">ABIC55_003596</name>
</gene>
<sequence>MIGGQAQSTGSIGRHSELLAQTALLANGWTVLEPIVAEPFDIAVMRRGDKTAHLIQVKTIIRRNKSGRDWFVIRGKKNNGEVYTPDDADYFIGVYDNCVYMTECRSISEYWCAVDEVETKWTRLYTTIDSYDNAPTL</sequence>
<dbReference type="Gene3D" id="3.40.1350.10">
    <property type="match status" value="1"/>
</dbReference>
<name>A0ABV2KBL9_SPOPS</name>
<comment type="caution">
    <text evidence="1">The sequence shown here is derived from an EMBL/GenBank/DDBJ whole genome shotgun (WGS) entry which is preliminary data.</text>
</comment>
<organism evidence="1 2">
    <name type="scientific">Sporosarcina psychrophila</name>
    <name type="common">Bacillus psychrophilus</name>
    <dbReference type="NCBI Taxonomy" id="1476"/>
    <lineage>
        <taxon>Bacteria</taxon>
        <taxon>Bacillati</taxon>
        <taxon>Bacillota</taxon>
        <taxon>Bacilli</taxon>
        <taxon>Bacillales</taxon>
        <taxon>Caryophanaceae</taxon>
        <taxon>Sporosarcina</taxon>
    </lineage>
</organism>